<dbReference type="Gene3D" id="3.30.70.330">
    <property type="match status" value="1"/>
</dbReference>
<dbReference type="SUPFAM" id="SSF54928">
    <property type="entry name" value="RNA-binding domain, RBD"/>
    <property type="match status" value="1"/>
</dbReference>
<evidence type="ECO:0000256" key="1">
    <source>
        <dbReference type="PROSITE-ProRule" id="PRU00176"/>
    </source>
</evidence>
<dbReference type="PROSITE" id="PS50102">
    <property type="entry name" value="RRM"/>
    <property type="match status" value="1"/>
</dbReference>
<dbReference type="Proteomes" id="UP001283341">
    <property type="component" value="Unassembled WGS sequence"/>
</dbReference>
<feature type="compositionally biased region" description="Basic and acidic residues" evidence="2">
    <location>
        <begin position="449"/>
        <end position="488"/>
    </location>
</feature>
<evidence type="ECO:0000313" key="5">
    <source>
        <dbReference type="Proteomes" id="UP001283341"/>
    </source>
</evidence>
<keyword evidence="5" id="KW-1185">Reference proteome</keyword>
<dbReference type="EMBL" id="JAUEDM010000003">
    <property type="protein sequence ID" value="KAK3321585.1"/>
    <property type="molecule type" value="Genomic_DNA"/>
</dbReference>
<feature type="compositionally biased region" description="Polar residues" evidence="2">
    <location>
        <begin position="684"/>
        <end position="697"/>
    </location>
</feature>
<feature type="compositionally biased region" description="Acidic residues" evidence="2">
    <location>
        <begin position="20"/>
        <end position="41"/>
    </location>
</feature>
<dbReference type="GO" id="GO:0003723">
    <property type="term" value="F:RNA binding"/>
    <property type="evidence" value="ECO:0007669"/>
    <property type="project" value="UniProtKB-UniRule"/>
</dbReference>
<feature type="compositionally biased region" description="Basic and acidic residues" evidence="2">
    <location>
        <begin position="547"/>
        <end position="559"/>
    </location>
</feature>
<feature type="compositionally biased region" description="Polar residues" evidence="2">
    <location>
        <begin position="301"/>
        <end position="314"/>
    </location>
</feature>
<name>A0AAE0IAW3_9PEZI</name>
<evidence type="ECO:0000259" key="3">
    <source>
        <dbReference type="PROSITE" id="PS50102"/>
    </source>
</evidence>
<dbReference type="PANTHER" id="PTHR23295">
    <property type="entry name" value="NUCLEAR RECEPTOR COACTIVATOR 5-RELATED"/>
    <property type="match status" value="1"/>
</dbReference>
<evidence type="ECO:0000256" key="2">
    <source>
        <dbReference type="SAM" id="MobiDB-lite"/>
    </source>
</evidence>
<feature type="compositionally biased region" description="Polar residues" evidence="2">
    <location>
        <begin position="88"/>
        <end position="108"/>
    </location>
</feature>
<dbReference type="InterPro" id="IPR035979">
    <property type="entry name" value="RBD_domain_sf"/>
</dbReference>
<feature type="compositionally biased region" description="Low complexity" evidence="2">
    <location>
        <begin position="133"/>
        <end position="174"/>
    </location>
</feature>
<feature type="domain" description="RRM" evidence="3">
    <location>
        <begin position="379"/>
        <end position="450"/>
    </location>
</feature>
<keyword evidence="1" id="KW-0694">RNA-binding</keyword>
<dbReference type="AlphaFoldDB" id="A0AAE0IAW3"/>
<feature type="region of interest" description="Disordered" evidence="2">
    <location>
        <begin position="675"/>
        <end position="720"/>
    </location>
</feature>
<reference evidence="4" key="1">
    <citation type="journal article" date="2023" name="Mol. Phylogenet. Evol.">
        <title>Genome-scale phylogeny and comparative genomics of the fungal order Sordariales.</title>
        <authorList>
            <person name="Hensen N."/>
            <person name="Bonometti L."/>
            <person name="Westerberg I."/>
            <person name="Brannstrom I.O."/>
            <person name="Guillou S."/>
            <person name="Cros-Aarteil S."/>
            <person name="Calhoun S."/>
            <person name="Haridas S."/>
            <person name="Kuo A."/>
            <person name="Mondo S."/>
            <person name="Pangilinan J."/>
            <person name="Riley R."/>
            <person name="LaButti K."/>
            <person name="Andreopoulos B."/>
            <person name="Lipzen A."/>
            <person name="Chen C."/>
            <person name="Yan M."/>
            <person name="Daum C."/>
            <person name="Ng V."/>
            <person name="Clum A."/>
            <person name="Steindorff A."/>
            <person name="Ohm R.A."/>
            <person name="Martin F."/>
            <person name="Silar P."/>
            <person name="Natvig D.O."/>
            <person name="Lalanne C."/>
            <person name="Gautier V."/>
            <person name="Ament-Velasquez S.L."/>
            <person name="Kruys A."/>
            <person name="Hutchinson M.I."/>
            <person name="Powell A.J."/>
            <person name="Barry K."/>
            <person name="Miller A.N."/>
            <person name="Grigoriev I.V."/>
            <person name="Debuchy R."/>
            <person name="Gladieux P."/>
            <person name="Hiltunen Thoren M."/>
            <person name="Johannesson H."/>
        </authorList>
    </citation>
    <scope>NUCLEOTIDE SEQUENCE</scope>
    <source>
        <strain evidence="4">CBS 118394</strain>
    </source>
</reference>
<sequence length="828" mass="88518">MESKQDAPEISDTIVVGGDYSDESPEESDDSLDAYGEDDEGQEQKNDPESGNDDYAMTFDSPAAGQGQDQDQSEADQAQSDVSRDSESMNSSSTPATPAPMKSQSPVAPTSILPSAPGTPPATGSFQGPPAPSDELSVSVSVPVSESPSESPAALPNASPSPTPATASATTAPEGLVDASGSAPITVSSHASPPAPTVAAGNEDDGGVDIIQKLVDNITAKAEAEAPASSSASPIQATPRTSPALLSSLNLSHSASLPPKPAVSQQPSHASSIPQPHSFQPRASHGIAPPNTNPAAPRGSYLSSGAPGTTSEAISSLPPPPPTSFNASQGSLHGLSPTSHHMPVSGDAVARQREWEAYVADEKRYTAEAKWERFPEGSRIFIVGNLSSERVSKREVFDVFHAFGRLAQISLKSAFGFVQYHTTEEGAVALHNAQGIELGGRKIHLEVSKNKKKDEFNRSPDRRNQRTGRGVDRYDGRDPNWRRDDYRPTRSPSPRRNDLRGSRDGFYPRGREPGAAFDRRRSRSPPRFPKHESKPYRRRSPSPPRRPPTDSDHLDIPRRYGNDVPDVQLLLLQEVDRDFVSWVQRPFHERGLRTDVMFVSPRLPREALVERQVLEGVHAIIDLDYAAQMQGRLSIQVFSRSGGSNVRFESYQNIDPTIAAELVVREKSQSAAAQVAQPARPVYPQNNYNPTYSTDPSTGYPYQYPHASAPSAQPQPAVPAPDLASMVGQLDNAALQALLSTLQTTQGAPAHQASHPVLLGGAPQAPQIDINTLLGNLRNVATSQPVPMAGAAPGVPGYGAPQYMPPTAGVNNAAMVQNIMEQLKRVAQ</sequence>
<accession>A0AAE0IAW3</accession>
<feature type="compositionally biased region" description="Polar residues" evidence="2">
    <location>
        <begin position="263"/>
        <end position="278"/>
    </location>
</feature>
<feature type="compositionally biased region" description="Low complexity" evidence="2">
    <location>
        <begin position="225"/>
        <end position="234"/>
    </location>
</feature>
<dbReference type="InterPro" id="IPR000504">
    <property type="entry name" value="RRM_dom"/>
</dbReference>
<reference evidence="4" key="2">
    <citation type="submission" date="2023-06" db="EMBL/GenBank/DDBJ databases">
        <authorList>
            <consortium name="Lawrence Berkeley National Laboratory"/>
            <person name="Haridas S."/>
            <person name="Hensen N."/>
            <person name="Bonometti L."/>
            <person name="Westerberg I."/>
            <person name="Brannstrom I.O."/>
            <person name="Guillou S."/>
            <person name="Cros-Aarteil S."/>
            <person name="Calhoun S."/>
            <person name="Kuo A."/>
            <person name="Mondo S."/>
            <person name="Pangilinan J."/>
            <person name="Riley R."/>
            <person name="Labutti K."/>
            <person name="Andreopoulos B."/>
            <person name="Lipzen A."/>
            <person name="Chen C."/>
            <person name="Yanf M."/>
            <person name="Daum C."/>
            <person name="Ng V."/>
            <person name="Clum A."/>
            <person name="Steindorff A."/>
            <person name="Ohm R."/>
            <person name="Martin F."/>
            <person name="Silar P."/>
            <person name="Natvig D."/>
            <person name="Lalanne C."/>
            <person name="Gautier V."/>
            <person name="Ament-Velasquez S.L."/>
            <person name="Kruys A."/>
            <person name="Hutchinson M.I."/>
            <person name="Powell A.J."/>
            <person name="Barry K."/>
            <person name="Miller A.N."/>
            <person name="Grigoriev I.V."/>
            <person name="Debuchy R."/>
            <person name="Gladieux P."/>
            <person name="Thoren M.H."/>
            <person name="Johannesson H."/>
        </authorList>
    </citation>
    <scope>NUCLEOTIDE SEQUENCE</scope>
    <source>
        <strain evidence="4">CBS 118394</strain>
    </source>
</reference>
<protein>
    <recommendedName>
        <fullName evidence="3">RRM domain-containing protein</fullName>
    </recommendedName>
</protein>
<dbReference type="InterPro" id="IPR012677">
    <property type="entry name" value="Nucleotide-bd_a/b_plait_sf"/>
</dbReference>
<dbReference type="InterPro" id="IPR052600">
    <property type="entry name" value="Nuc_rcpt_coact/corep"/>
</dbReference>
<dbReference type="PANTHER" id="PTHR23295:SF6">
    <property type="entry name" value="NEOSIN, ISOFORM A"/>
    <property type="match status" value="1"/>
</dbReference>
<feature type="compositionally biased region" description="Polar residues" evidence="2">
    <location>
        <begin position="324"/>
        <end position="339"/>
    </location>
</feature>
<feature type="region of interest" description="Disordered" evidence="2">
    <location>
        <begin position="449"/>
        <end position="559"/>
    </location>
</feature>
<dbReference type="SMART" id="SM00360">
    <property type="entry name" value="RRM"/>
    <property type="match status" value="1"/>
</dbReference>
<proteinExistence type="predicted"/>
<organism evidence="4 5">
    <name type="scientific">Apodospora peruviana</name>
    <dbReference type="NCBI Taxonomy" id="516989"/>
    <lineage>
        <taxon>Eukaryota</taxon>
        <taxon>Fungi</taxon>
        <taxon>Dikarya</taxon>
        <taxon>Ascomycota</taxon>
        <taxon>Pezizomycotina</taxon>
        <taxon>Sordariomycetes</taxon>
        <taxon>Sordariomycetidae</taxon>
        <taxon>Sordariales</taxon>
        <taxon>Lasiosphaeriaceae</taxon>
        <taxon>Apodospora</taxon>
    </lineage>
</organism>
<gene>
    <name evidence="4" type="ORF">B0H66DRAFT_472835</name>
</gene>
<dbReference type="Pfam" id="PF00076">
    <property type="entry name" value="RRM_1"/>
    <property type="match status" value="1"/>
</dbReference>
<evidence type="ECO:0000313" key="4">
    <source>
        <dbReference type="EMBL" id="KAK3321585.1"/>
    </source>
</evidence>
<feature type="region of interest" description="Disordered" evidence="2">
    <location>
        <begin position="1"/>
        <end position="205"/>
    </location>
</feature>
<feature type="compositionally biased region" description="Low complexity" evidence="2">
    <location>
        <begin position="63"/>
        <end position="81"/>
    </location>
</feature>
<feature type="region of interest" description="Disordered" evidence="2">
    <location>
        <begin position="221"/>
        <end position="348"/>
    </location>
</feature>
<comment type="caution">
    <text evidence="4">The sequence shown here is derived from an EMBL/GenBank/DDBJ whole genome shotgun (WGS) entry which is preliminary data.</text>
</comment>
<feature type="compositionally biased region" description="Low complexity" evidence="2">
    <location>
        <begin position="242"/>
        <end position="257"/>
    </location>
</feature>